<evidence type="ECO:0000313" key="3">
    <source>
        <dbReference type="Proteomes" id="UP001432075"/>
    </source>
</evidence>
<name>A0ABZ1RX93_9ACTN</name>
<geneLocation type="plasmid" evidence="2 3">
    <name>unnamed1</name>
</geneLocation>
<reference evidence="2" key="1">
    <citation type="submission" date="2022-10" db="EMBL/GenBank/DDBJ databases">
        <title>The complete genomes of actinobacterial strains from the NBC collection.</title>
        <authorList>
            <person name="Joergensen T.S."/>
            <person name="Alvarez Arevalo M."/>
            <person name="Sterndorff E.B."/>
            <person name="Faurdal D."/>
            <person name="Vuksanovic O."/>
            <person name="Mourched A.-S."/>
            <person name="Charusanti P."/>
            <person name="Shaw S."/>
            <person name="Blin K."/>
            <person name="Weber T."/>
        </authorList>
    </citation>
    <scope>NUCLEOTIDE SEQUENCE</scope>
    <source>
        <strain evidence="2">NBC_00283</strain>
        <plasmid evidence="2">unnamed1</plasmid>
    </source>
</reference>
<keyword evidence="1" id="KW-1133">Transmembrane helix</keyword>
<keyword evidence="1" id="KW-0812">Transmembrane</keyword>
<keyword evidence="3" id="KW-1185">Reference proteome</keyword>
<organism evidence="2 3">
    <name type="scientific">Streptomyces goshikiensis</name>
    <dbReference type="NCBI Taxonomy" id="1942"/>
    <lineage>
        <taxon>Bacteria</taxon>
        <taxon>Bacillati</taxon>
        <taxon>Actinomycetota</taxon>
        <taxon>Actinomycetes</taxon>
        <taxon>Kitasatosporales</taxon>
        <taxon>Streptomycetaceae</taxon>
        <taxon>Streptomyces</taxon>
    </lineage>
</organism>
<evidence type="ECO:0000313" key="2">
    <source>
        <dbReference type="EMBL" id="WUO51218.1"/>
    </source>
</evidence>
<protein>
    <submittedName>
        <fullName evidence="2">Uncharacterized protein</fullName>
    </submittedName>
</protein>
<feature type="transmembrane region" description="Helical" evidence="1">
    <location>
        <begin position="6"/>
        <end position="28"/>
    </location>
</feature>
<dbReference type="Proteomes" id="UP001432075">
    <property type="component" value="Plasmid unnamed1"/>
</dbReference>
<dbReference type="EMBL" id="CP108058">
    <property type="protein sequence ID" value="WUO51218.1"/>
    <property type="molecule type" value="Genomic_DNA"/>
</dbReference>
<dbReference type="RefSeq" id="WP_209520185.1">
    <property type="nucleotide sequence ID" value="NZ_CP108058.1"/>
</dbReference>
<evidence type="ECO:0000256" key="1">
    <source>
        <dbReference type="SAM" id="Phobius"/>
    </source>
</evidence>
<keyword evidence="2" id="KW-0614">Plasmid</keyword>
<feature type="transmembrane region" description="Helical" evidence="1">
    <location>
        <begin position="40"/>
        <end position="61"/>
    </location>
</feature>
<gene>
    <name evidence="2" type="ORF">OHU17_35705</name>
</gene>
<sequence length="101" mass="9445">MTRQGLWTLLSVHLCLGSWGALALIVLAPRLQATQDSLSGAAMLAMVVAPVAVSILLAWLMDGGSGGSGGGSWSGSDGGAGPGGCAAGGGCAGCGGCGGGL</sequence>
<proteinExistence type="predicted"/>
<keyword evidence="1" id="KW-0472">Membrane</keyword>
<accession>A0ABZ1RX93</accession>